<dbReference type="HAMAP" id="MF_00344">
    <property type="entry name" value="GMP_synthase"/>
    <property type="match status" value="1"/>
</dbReference>
<dbReference type="Pfam" id="PF02540">
    <property type="entry name" value="NAD_synthase"/>
    <property type="match status" value="1"/>
</dbReference>
<dbReference type="CDD" id="cd01742">
    <property type="entry name" value="GATase1_GMP_Synthase"/>
    <property type="match status" value="1"/>
</dbReference>
<dbReference type="EMBL" id="BIFR01000001">
    <property type="protein sequence ID" value="GCE10630.1"/>
    <property type="molecule type" value="Genomic_DNA"/>
</dbReference>
<keyword evidence="8 9" id="KW-0315">Glutamine amidotransferase</keyword>
<feature type="active site" evidence="9">
    <location>
        <position position="200"/>
    </location>
</feature>
<comment type="subunit">
    <text evidence="9">Homodimer.</text>
</comment>
<dbReference type="Gene3D" id="3.40.50.880">
    <property type="match status" value="1"/>
</dbReference>
<dbReference type="FunFam" id="3.40.50.620:FF:000001">
    <property type="entry name" value="GMP synthase [glutamine-hydrolyzing]"/>
    <property type="match status" value="1"/>
</dbReference>
<dbReference type="AlphaFoldDB" id="A0A401ZV66"/>
<evidence type="ECO:0000256" key="8">
    <source>
        <dbReference type="ARBA" id="ARBA00022962"/>
    </source>
</evidence>
<dbReference type="Pfam" id="PF00958">
    <property type="entry name" value="GMP_synt_C"/>
    <property type="match status" value="1"/>
</dbReference>
<dbReference type="GO" id="GO:0005524">
    <property type="term" value="F:ATP binding"/>
    <property type="evidence" value="ECO:0007669"/>
    <property type="project" value="UniProtKB-UniRule"/>
</dbReference>
<dbReference type="OrthoDB" id="9802219at2"/>
<evidence type="ECO:0000256" key="7">
    <source>
        <dbReference type="ARBA" id="ARBA00022840"/>
    </source>
</evidence>
<evidence type="ECO:0000256" key="4">
    <source>
        <dbReference type="ARBA" id="ARBA00022741"/>
    </source>
</evidence>
<dbReference type="Gene3D" id="3.40.50.620">
    <property type="entry name" value="HUPs"/>
    <property type="match status" value="1"/>
</dbReference>
<dbReference type="Pfam" id="PF00117">
    <property type="entry name" value="GATase"/>
    <property type="match status" value="1"/>
</dbReference>
<accession>A0A401ZV66</accession>
<dbReference type="InterPro" id="IPR025777">
    <property type="entry name" value="GMPS_ATP_PPase_dom"/>
</dbReference>
<dbReference type="SUPFAM" id="SSF52317">
    <property type="entry name" value="Class I glutamine amidotransferase-like"/>
    <property type="match status" value="1"/>
</dbReference>
<keyword evidence="6 9" id="KW-0658">Purine biosynthesis</keyword>
<dbReference type="SUPFAM" id="SSF54810">
    <property type="entry name" value="GMP synthetase C-terminal dimerisation domain"/>
    <property type="match status" value="1"/>
</dbReference>
<protein>
    <recommendedName>
        <fullName evidence="9">GMP synthase [glutamine-hydrolyzing]</fullName>
        <ecNumber evidence="9">6.3.5.2</ecNumber>
    </recommendedName>
    <alternativeName>
        <fullName evidence="9">GMP synthetase</fullName>
    </alternativeName>
    <alternativeName>
        <fullName evidence="9">Glutamine amidotransferase</fullName>
    </alternativeName>
</protein>
<dbReference type="PROSITE" id="PS51273">
    <property type="entry name" value="GATASE_TYPE_1"/>
    <property type="match status" value="1"/>
</dbReference>
<keyword evidence="4 9" id="KW-0547">Nucleotide-binding</keyword>
<evidence type="ECO:0000313" key="12">
    <source>
        <dbReference type="EMBL" id="GCE10630.1"/>
    </source>
</evidence>
<dbReference type="InterPro" id="IPR014729">
    <property type="entry name" value="Rossmann-like_a/b/a_fold"/>
</dbReference>
<dbReference type="CDD" id="cd01997">
    <property type="entry name" value="GMP_synthase_C"/>
    <property type="match status" value="1"/>
</dbReference>
<dbReference type="InterPro" id="IPR017926">
    <property type="entry name" value="GATASE"/>
</dbReference>
<reference evidence="13" key="1">
    <citation type="submission" date="2018-12" db="EMBL/GenBank/DDBJ databases">
        <title>Tengunoibacter tsumagoiensis gen. nov., sp. nov., Dictyobacter kobayashii sp. nov., D. alpinus sp. nov., and D. joshuensis sp. nov. and description of Dictyobacteraceae fam. nov. within the order Ktedonobacterales isolated from Tengu-no-mugimeshi.</title>
        <authorList>
            <person name="Wang C.M."/>
            <person name="Zheng Y."/>
            <person name="Sakai Y."/>
            <person name="Toyoda A."/>
            <person name="Minakuchi Y."/>
            <person name="Abe K."/>
            <person name="Yokota A."/>
            <person name="Yabe S."/>
        </authorList>
    </citation>
    <scope>NUCLEOTIDE SEQUENCE [LARGE SCALE GENOMIC DNA]</scope>
    <source>
        <strain evidence="13">Uno3</strain>
    </source>
</reference>
<dbReference type="NCBIfam" id="TIGR00888">
    <property type="entry name" value="guaA_Nterm"/>
    <property type="match status" value="1"/>
</dbReference>
<feature type="active site" description="Nucleophile" evidence="9">
    <location>
        <position position="89"/>
    </location>
</feature>
<evidence type="ECO:0000256" key="5">
    <source>
        <dbReference type="ARBA" id="ARBA00022749"/>
    </source>
</evidence>
<feature type="active site" evidence="9">
    <location>
        <position position="202"/>
    </location>
</feature>
<dbReference type="EC" id="6.3.5.2" evidence="9"/>
<dbReference type="RefSeq" id="WP_126578220.1">
    <property type="nucleotide sequence ID" value="NZ_BIFR01000001.1"/>
</dbReference>
<dbReference type="InterPro" id="IPR001674">
    <property type="entry name" value="GMP_synth_C"/>
</dbReference>
<comment type="caution">
    <text evidence="12">The sequence shown here is derived from an EMBL/GenBank/DDBJ whole genome shotgun (WGS) entry which is preliminary data.</text>
</comment>
<evidence type="ECO:0000259" key="11">
    <source>
        <dbReference type="PROSITE" id="PS51553"/>
    </source>
</evidence>
<proteinExistence type="inferred from homology"/>
<feature type="domain" description="GMPS ATP-PPase" evidence="11">
    <location>
        <begin position="227"/>
        <end position="424"/>
    </location>
</feature>
<dbReference type="InterPro" id="IPR029062">
    <property type="entry name" value="Class_I_gatase-like"/>
</dbReference>
<dbReference type="UniPathway" id="UPA00189">
    <property type="reaction ID" value="UER00296"/>
</dbReference>
<comment type="catalytic activity">
    <reaction evidence="9">
        <text>XMP + L-glutamine + ATP + H2O = GMP + L-glutamate + AMP + diphosphate + 2 H(+)</text>
        <dbReference type="Rhea" id="RHEA:11680"/>
        <dbReference type="ChEBI" id="CHEBI:15377"/>
        <dbReference type="ChEBI" id="CHEBI:15378"/>
        <dbReference type="ChEBI" id="CHEBI:29985"/>
        <dbReference type="ChEBI" id="CHEBI:30616"/>
        <dbReference type="ChEBI" id="CHEBI:33019"/>
        <dbReference type="ChEBI" id="CHEBI:57464"/>
        <dbReference type="ChEBI" id="CHEBI:58115"/>
        <dbReference type="ChEBI" id="CHEBI:58359"/>
        <dbReference type="ChEBI" id="CHEBI:456215"/>
        <dbReference type="EC" id="6.3.5.2"/>
    </reaction>
</comment>
<dbReference type="InterPro" id="IPR004739">
    <property type="entry name" value="GMP_synth_GATase"/>
</dbReference>
<comment type="pathway">
    <text evidence="2 9">Purine metabolism; GMP biosynthesis; GMP from XMP (L-Gln route): step 1/1.</text>
</comment>
<keyword evidence="7 9" id="KW-0067">ATP-binding</keyword>
<gene>
    <name evidence="9" type="primary">guaA</name>
    <name evidence="12" type="ORF">KTT_04890</name>
</gene>
<dbReference type="FunFam" id="3.40.50.880:FF:000001">
    <property type="entry name" value="GMP synthase [glutamine-hydrolyzing]"/>
    <property type="match status" value="1"/>
</dbReference>
<organism evidence="12 13">
    <name type="scientific">Tengunoibacter tsumagoiensis</name>
    <dbReference type="NCBI Taxonomy" id="2014871"/>
    <lineage>
        <taxon>Bacteria</taxon>
        <taxon>Bacillati</taxon>
        <taxon>Chloroflexota</taxon>
        <taxon>Ktedonobacteria</taxon>
        <taxon>Ktedonobacterales</taxon>
        <taxon>Dictyobacteraceae</taxon>
        <taxon>Tengunoibacter</taxon>
    </lineage>
</organism>
<dbReference type="Proteomes" id="UP000287352">
    <property type="component" value="Unassembled WGS sequence"/>
</dbReference>
<dbReference type="Gene3D" id="3.30.300.10">
    <property type="match status" value="1"/>
</dbReference>
<dbReference type="GO" id="GO:0005829">
    <property type="term" value="C:cytosol"/>
    <property type="evidence" value="ECO:0007669"/>
    <property type="project" value="TreeGrafter"/>
</dbReference>
<dbReference type="PANTHER" id="PTHR11922">
    <property type="entry name" value="GMP SYNTHASE-RELATED"/>
    <property type="match status" value="1"/>
</dbReference>
<dbReference type="InterPro" id="IPR022310">
    <property type="entry name" value="NAD/GMP_synthase"/>
</dbReference>
<evidence type="ECO:0000313" key="13">
    <source>
        <dbReference type="Proteomes" id="UP000287352"/>
    </source>
</evidence>
<dbReference type="PANTHER" id="PTHR11922:SF2">
    <property type="entry name" value="GMP SYNTHASE [GLUTAMINE-HYDROLYZING]"/>
    <property type="match status" value="1"/>
</dbReference>
<evidence type="ECO:0000256" key="9">
    <source>
        <dbReference type="HAMAP-Rule" id="MF_00344"/>
    </source>
</evidence>
<dbReference type="NCBIfam" id="TIGR00884">
    <property type="entry name" value="guaA_Cterm"/>
    <property type="match status" value="1"/>
</dbReference>
<dbReference type="PROSITE" id="PS51553">
    <property type="entry name" value="GMPS_ATP_PPASE"/>
    <property type="match status" value="1"/>
</dbReference>
<dbReference type="NCBIfam" id="NF000848">
    <property type="entry name" value="PRK00074.1"/>
    <property type="match status" value="1"/>
</dbReference>
<evidence type="ECO:0000256" key="3">
    <source>
        <dbReference type="ARBA" id="ARBA00022598"/>
    </source>
</evidence>
<evidence type="ECO:0000256" key="1">
    <source>
        <dbReference type="ARBA" id="ARBA00002332"/>
    </source>
</evidence>
<dbReference type="PRINTS" id="PR00096">
    <property type="entry name" value="GATASE"/>
</dbReference>
<dbReference type="FunFam" id="3.30.300.10:FF:000002">
    <property type="entry name" value="GMP synthase [glutamine-hydrolyzing]"/>
    <property type="match status" value="1"/>
</dbReference>
<name>A0A401ZV66_9CHLR</name>
<keyword evidence="13" id="KW-1185">Reference proteome</keyword>
<keyword evidence="3 9" id="KW-0436">Ligase</keyword>
<dbReference type="PRINTS" id="PR00099">
    <property type="entry name" value="CPSGATASE"/>
</dbReference>
<dbReference type="GO" id="GO:0003921">
    <property type="term" value="F:GMP synthase activity"/>
    <property type="evidence" value="ECO:0007669"/>
    <property type="project" value="InterPro"/>
</dbReference>
<sequence>MHSSERRQAIIVLDFGSQYSRLITRRVRECHVYSELVPASTTLAQLQENEHLDIKGFILSGGPSSVYDEHAPSCDPAILASGLPVLGICYGMQLLALQMGGHVALSHGLREYGPATIEVVEDAAADAQNFRIFEGISASPEQTKDLDPEHGSQTLRMPVWMSHGDSVDRLPEGFRILARTDSNPVAAIAHPRGYIGLQFHPEVTHTPQGTAILRNFLFRICHCEESWTSGKVIEEAVELVRERVGNERVICGLSGGVDSAVAALLIHKAIGDQLTCVFVDTGLLRAGEREQVVETFGNHMHIPLVVVDARKRFLDRLANIVDPEQKRKIIGEEFIRIFEGEAERLAEKNGPIAFLAQGTLYPDVIESTSHDTAQTAKRIKTHHNVGGLPDEMVLQLVEPLRMLFKDEVREIGQALGLPDEWVWRHPFPGPGLAIRIIGAIDEERLETLRTADAIVIDEIRKAGIYRQLGQAFAVLTPIQSVGVMGDGRTYANVVAVRAVTTGDFMTADWARLSPDLLGKIANRLVNEVAAINRVVYDITSKPPATIEWE</sequence>
<keyword evidence="5 9" id="KW-0332">GMP biosynthesis</keyword>
<dbReference type="InterPro" id="IPR022955">
    <property type="entry name" value="GMP_synthase"/>
</dbReference>
<feature type="binding site" evidence="10">
    <location>
        <begin position="254"/>
        <end position="260"/>
    </location>
    <ligand>
        <name>ATP</name>
        <dbReference type="ChEBI" id="CHEBI:30616"/>
    </ligand>
</feature>
<evidence type="ECO:0000256" key="10">
    <source>
        <dbReference type="PROSITE-ProRule" id="PRU00886"/>
    </source>
</evidence>
<evidence type="ECO:0000256" key="6">
    <source>
        <dbReference type="ARBA" id="ARBA00022755"/>
    </source>
</evidence>
<dbReference type="SUPFAM" id="SSF52402">
    <property type="entry name" value="Adenine nucleotide alpha hydrolases-like"/>
    <property type="match status" value="1"/>
</dbReference>
<comment type="function">
    <text evidence="1 9">Catalyzes the synthesis of GMP from XMP.</text>
</comment>
<evidence type="ECO:0000256" key="2">
    <source>
        <dbReference type="ARBA" id="ARBA00005153"/>
    </source>
</evidence>